<evidence type="ECO:0000313" key="5">
    <source>
        <dbReference type="EMBL" id="AAV84207.1"/>
    </source>
</evidence>
<proteinExistence type="evidence at transcript level"/>
<keyword evidence="3" id="KW-0677">Repeat</keyword>
<keyword evidence="2 4" id="KW-0732">Signal</keyword>
<feature type="chain" id="PRO_5004261197" evidence="4">
    <location>
        <begin position="24"/>
        <end position="230"/>
    </location>
</feature>
<evidence type="ECO:0000256" key="3">
    <source>
        <dbReference type="ARBA" id="ARBA00022737"/>
    </source>
</evidence>
<dbReference type="Gene3D" id="3.80.10.10">
    <property type="entry name" value="Ribonuclease Inhibitor"/>
    <property type="match status" value="1"/>
</dbReference>
<dbReference type="InterPro" id="IPR001611">
    <property type="entry name" value="Leu-rich_rpt"/>
</dbReference>
<evidence type="ECO:0000256" key="2">
    <source>
        <dbReference type="ARBA" id="ARBA00022729"/>
    </source>
</evidence>
<dbReference type="PROSITE" id="PS51450">
    <property type="entry name" value="LRR"/>
    <property type="match status" value="1"/>
</dbReference>
<reference evidence="5" key="1">
    <citation type="journal article" date="2005" name="Insect Mol. Biol.">
        <title>Midgut and salivary gland transcriptomes of the arbovirus vector Culicoides sonorensis (Diptera: Ceratopogonidae).</title>
        <authorList>
            <person name="Campbell C.L."/>
            <person name="Vandyke K.A."/>
            <person name="Letchworth G.J."/>
            <person name="Drolet B.S."/>
            <person name="Hanekamp T."/>
            <person name="Wilson W.C."/>
        </authorList>
    </citation>
    <scope>NUCLEOTIDE SEQUENCE</scope>
</reference>
<dbReference type="VEuPathDB" id="VectorBase:CSON003101"/>
<dbReference type="PANTHER" id="PTHR24366">
    <property type="entry name" value="IG(IMMUNOGLOBULIN) AND LRR(LEUCINE RICH REPEAT) DOMAINS"/>
    <property type="match status" value="1"/>
</dbReference>
<dbReference type="InterPro" id="IPR026906">
    <property type="entry name" value="LRR_5"/>
</dbReference>
<dbReference type="AlphaFoldDB" id="Q5QBL7"/>
<dbReference type="PANTHER" id="PTHR24366:SF161">
    <property type="entry name" value="TIR DOMAIN-CONTAINING PROTEIN"/>
    <property type="match status" value="1"/>
</dbReference>
<protein>
    <submittedName>
        <fullName evidence="5">Uncharacterized protein</fullName>
    </submittedName>
</protein>
<dbReference type="InterPro" id="IPR003591">
    <property type="entry name" value="Leu-rich_rpt_typical-subtyp"/>
</dbReference>
<evidence type="ECO:0000256" key="4">
    <source>
        <dbReference type="SAM" id="SignalP"/>
    </source>
</evidence>
<dbReference type="SUPFAM" id="SSF52058">
    <property type="entry name" value="L domain-like"/>
    <property type="match status" value="1"/>
</dbReference>
<accession>Q5QBL7</accession>
<keyword evidence="1" id="KW-0433">Leucine-rich repeat</keyword>
<feature type="non-terminal residue" evidence="5">
    <location>
        <position position="1"/>
    </location>
</feature>
<dbReference type="EMBL" id="AY752794">
    <property type="protein sequence ID" value="AAV84207.1"/>
    <property type="molecule type" value="mRNA"/>
</dbReference>
<sequence length="230" mass="25887">AKIVKMTLLLLIISILTVNFASGTPVNSSDTSPDIAPSIAAASAAYNDPSQNEIKCSEYSSGWCYLYVYGNKTYYRFTPIASNASQITHVSLNGRVSILADDICTAFPNVVQLHLDYANIDEIQSGALDKCRKVQTIYLGGNNLRDIPRDTFRYNMELETLHLNSNKLTEINSWLFASLFKLNHLNLYGNYLTQFPAELVKTNKELRTINLYQNDILDLDEVKLVGYWPN</sequence>
<evidence type="ECO:0000256" key="1">
    <source>
        <dbReference type="ARBA" id="ARBA00022614"/>
    </source>
</evidence>
<feature type="signal peptide" evidence="4">
    <location>
        <begin position="1"/>
        <end position="23"/>
    </location>
</feature>
<dbReference type="InterPro" id="IPR032675">
    <property type="entry name" value="LRR_dom_sf"/>
</dbReference>
<name>Q5QBL7_CULSO</name>
<dbReference type="SMART" id="SM00369">
    <property type="entry name" value="LRR_TYP"/>
    <property type="match status" value="4"/>
</dbReference>
<dbReference type="Pfam" id="PF13306">
    <property type="entry name" value="LRR_5"/>
    <property type="match status" value="1"/>
</dbReference>
<organism evidence="5">
    <name type="scientific">Culicoides sonorensis</name>
    <name type="common">Biting midge</name>
    <dbReference type="NCBI Taxonomy" id="179676"/>
    <lineage>
        <taxon>Eukaryota</taxon>
        <taxon>Metazoa</taxon>
        <taxon>Ecdysozoa</taxon>
        <taxon>Arthropoda</taxon>
        <taxon>Hexapoda</taxon>
        <taxon>Insecta</taxon>
        <taxon>Pterygota</taxon>
        <taxon>Neoptera</taxon>
        <taxon>Endopterygota</taxon>
        <taxon>Diptera</taxon>
        <taxon>Nematocera</taxon>
        <taxon>Chironomoidea</taxon>
        <taxon>Ceratopogonidae</taxon>
        <taxon>Ceratopogoninae</taxon>
        <taxon>Culicoides</taxon>
        <taxon>Monoculicoides</taxon>
    </lineage>
</organism>